<evidence type="ECO:0000313" key="4">
    <source>
        <dbReference type="WBParaSite" id="HPBE_0002497701-mRNA-1"/>
    </source>
</evidence>
<accession>A0A3P8HPM9</accession>
<protein>
    <submittedName>
        <fullName evidence="4">Transcriptional regulator</fullName>
    </submittedName>
</protein>
<evidence type="ECO:0000313" key="2">
    <source>
        <dbReference type="EMBL" id="VDP48369.1"/>
    </source>
</evidence>
<accession>A0A183GQK7</accession>
<name>A0A183GQK7_HELPZ</name>
<organism evidence="3 4">
    <name type="scientific">Heligmosomoides polygyrus</name>
    <name type="common">Parasitic roundworm</name>
    <dbReference type="NCBI Taxonomy" id="6339"/>
    <lineage>
        <taxon>Eukaryota</taxon>
        <taxon>Metazoa</taxon>
        <taxon>Ecdysozoa</taxon>
        <taxon>Nematoda</taxon>
        <taxon>Chromadorea</taxon>
        <taxon>Rhabditida</taxon>
        <taxon>Rhabditina</taxon>
        <taxon>Rhabditomorpha</taxon>
        <taxon>Strongyloidea</taxon>
        <taxon>Heligmosomidae</taxon>
        <taxon>Heligmosomoides</taxon>
    </lineage>
</organism>
<feature type="compositionally biased region" description="Basic and acidic residues" evidence="1">
    <location>
        <begin position="41"/>
        <end position="61"/>
    </location>
</feature>
<evidence type="ECO:0000256" key="1">
    <source>
        <dbReference type="SAM" id="MobiDB-lite"/>
    </source>
</evidence>
<keyword evidence="3" id="KW-1185">Reference proteome</keyword>
<dbReference type="WBParaSite" id="HPBE_0002497701-mRNA-1">
    <property type="protein sequence ID" value="HPBE_0002497701-mRNA-1"/>
    <property type="gene ID" value="HPBE_0002497701"/>
</dbReference>
<reference evidence="4" key="2">
    <citation type="submission" date="2019-09" db="UniProtKB">
        <authorList>
            <consortium name="WormBaseParasite"/>
        </authorList>
    </citation>
    <scope>IDENTIFICATION</scope>
</reference>
<sequence>MTDVGDMSSQAGRALRDIVDTSCESGTPGATLVTPLLNSDARFHDDDDTRSGLGRPLRDIGDTSSDLSQHDVGDTSREP</sequence>
<dbReference type="AlphaFoldDB" id="A0A183GQK7"/>
<feature type="compositionally biased region" description="Basic and acidic residues" evidence="1">
    <location>
        <begin position="68"/>
        <end position="79"/>
    </location>
</feature>
<dbReference type="EMBL" id="UZAH01037166">
    <property type="protein sequence ID" value="VDP48369.1"/>
    <property type="molecule type" value="Genomic_DNA"/>
</dbReference>
<feature type="region of interest" description="Disordered" evidence="1">
    <location>
        <begin position="19"/>
        <end position="79"/>
    </location>
</feature>
<dbReference type="Proteomes" id="UP000050761">
    <property type="component" value="Unassembled WGS sequence"/>
</dbReference>
<proteinExistence type="predicted"/>
<gene>
    <name evidence="2" type="ORF">HPBE_LOCUS24976</name>
</gene>
<evidence type="ECO:0000313" key="3">
    <source>
        <dbReference type="Proteomes" id="UP000050761"/>
    </source>
</evidence>
<reference evidence="2 3" key="1">
    <citation type="submission" date="2018-11" db="EMBL/GenBank/DDBJ databases">
        <authorList>
            <consortium name="Pathogen Informatics"/>
        </authorList>
    </citation>
    <scope>NUCLEOTIDE SEQUENCE [LARGE SCALE GENOMIC DNA]</scope>
</reference>